<organism evidence="1 2">
    <name type="scientific">Dibothriocephalus latus</name>
    <name type="common">Fish tapeworm</name>
    <name type="synonym">Diphyllobothrium latum</name>
    <dbReference type="NCBI Taxonomy" id="60516"/>
    <lineage>
        <taxon>Eukaryota</taxon>
        <taxon>Metazoa</taxon>
        <taxon>Spiralia</taxon>
        <taxon>Lophotrochozoa</taxon>
        <taxon>Platyhelminthes</taxon>
        <taxon>Cestoda</taxon>
        <taxon>Eucestoda</taxon>
        <taxon>Diphyllobothriidea</taxon>
        <taxon>Diphyllobothriidae</taxon>
        <taxon>Dibothriocephalus</taxon>
    </lineage>
</organism>
<name>A0A3P7PZY5_DIBLA</name>
<keyword evidence="2" id="KW-1185">Reference proteome</keyword>
<dbReference type="EMBL" id="UYRU01074981">
    <property type="protein sequence ID" value="VDN25292.1"/>
    <property type="molecule type" value="Genomic_DNA"/>
</dbReference>
<gene>
    <name evidence="1" type="ORF">DILT_LOCUS14593</name>
</gene>
<protein>
    <submittedName>
        <fullName evidence="1">Uncharacterized protein</fullName>
    </submittedName>
</protein>
<dbReference type="AlphaFoldDB" id="A0A3P7PZY5"/>
<dbReference type="Proteomes" id="UP000281553">
    <property type="component" value="Unassembled WGS sequence"/>
</dbReference>
<sequence length="144" mass="16548">MELQGNVAVLRECDYIKNIKEANFQQYRCGVQFPIVKYLLAIDVRNEKHRENPLVPTKYSVIGPTSVTLENVSFTVAVDQTYWDQGTTRKDEVRISAIETDDIPAQLNSHFLCKIGDVSKVQPLTWKPIINQALRKIKPLYCYC</sequence>
<evidence type="ECO:0000313" key="2">
    <source>
        <dbReference type="Proteomes" id="UP000281553"/>
    </source>
</evidence>
<reference evidence="1 2" key="1">
    <citation type="submission" date="2018-11" db="EMBL/GenBank/DDBJ databases">
        <authorList>
            <consortium name="Pathogen Informatics"/>
        </authorList>
    </citation>
    <scope>NUCLEOTIDE SEQUENCE [LARGE SCALE GENOMIC DNA]</scope>
</reference>
<proteinExistence type="predicted"/>
<accession>A0A3P7PZY5</accession>
<evidence type="ECO:0000313" key="1">
    <source>
        <dbReference type="EMBL" id="VDN25292.1"/>
    </source>
</evidence>